<proteinExistence type="predicted"/>
<keyword evidence="4" id="KW-1185">Reference proteome</keyword>
<protein>
    <submittedName>
        <fullName evidence="3">Anti-sigma-V factor RsiV</fullName>
    </submittedName>
</protein>
<evidence type="ECO:0000313" key="3">
    <source>
        <dbReference type="EMBL" id="KYH29633.1"/>
    </source>
</evidence>
<sequence length="242" mass="27668">MKKLFCLGLASVIPLTSIPCFNLHRTISAIETTALISNLYSSVKIVEDKLTSKNELVEVNLQIPVLQGLSDLKLQKKINSMFKTDILSFKNEIEEMAKEYSEQAEEHGIPTIPYTAVTTYKVTCIKGDLLSLYIDYYQYTGGAHGITFRKAYNIDLTNGNKLTLKDLFKEGTLYKDIINDEINKQIEKNKEMYFPSSFKGISNEQDFYIDGKNLVIFFQVYELAPYAFGIPEFKIPLDKFKM</sequence>
<dbReference type="STRING" id="1121305.CLCOL_08640"/>
<organism evidence="3 4">
    <name type="scientific">Clostridium colicanis DSM 13634</name>
    <dbReference type="NCBI Taxonomy" id="1121305"/>
    <lineage>
        <taxon>Bacteria</taxon>
        <taxon>Bacillati</taxon>
        <taxon>Bacillota</taxon>
        <taxon>Clostridia</taxon>
        <taxon>Eubacteriales</taxon>
        <taxon>Clostridiaceae</taxon>
        <taxon>Clostridium</taxon>
    </lineage>
</organism>
<accession>A0A151APW7</accession>
<reference evidence="3 4" key="1">
    <citation type="submission" date="2016-02" db="EMBL/GenBank/DDBJ databases">
        <title>Genome sequence of Clostridium colicanis DSM 13634.</title>
        <authorList>
            <person name="Poehlein A."/>
            <person name="Daniel R."/>
        </authorList>
    </citation>
    <scope>NUCLEOTIDE SEQUENCE [LARGE SCALE GENOMIC DNA]</scope>
    <source>
        <strain evidence="3 4">DSM 13634</strain>
    </source>
</reference>
<gene>
    <name evidence="3" type="primary">rsiV</name>
    <name evidence="3" type="ORF">CLCOL_08640</name>
</gene>
<dbReference type="InterPro" id="IPR025303">
    <property type="entry name" value="PdaC"/>
</dbReference>
<dbReference type="EMBL" id="LTBB01000003">
    <property type="protein sequence ID" value="KYH29633.1"/>
    <property type="molecule type" value="Genomic_DNA"/>
</dbReference>
<dbReference type="PATRIC" id="fig|1121305.3.peg.879"/>
<evidence type="ECO:0000259" key="1">
    <source>
        <dbReference type="Pfam" id="PF11738"/>
    </source>
</evidence>
<dbReference type="Proteomes" id="UP000075374">
    <property type="component" value="Unassembled WGS sequence"/>
</dbReference>
<evidence type="ECO:0000259" key="2">
    <source>
        <dbReference type="Pfam" id="PF13739"/>
    </source>
</evidence>
<dbReference type="RefSeq" id="WP_061857765.1">
    <property type="nucleotide sequence ID" value="NZ_LTBB01000003.1"/>
</dbReference>
<dbReference type="AlphaFoldDB" id="A0A151APW7"/>
<feature type="domain" description="Deacetylase PdaC" evidence="2">
    <location>
        <begin position="52"/>
        <end position="147"/>
    </location>
</feature>
<dbReference type="Pfam" id="PF13739">
    <property type="entry name" value="PdaC"/>
    <property type="match status" value="1"/>
</dbReference>
<dbReference type="Pfam" id="PF11738">
    <property type="entry name" value="DUF3298"/>
    <property type="match status" value="1"/>
</dbReference>
<name>A0A151APW7_9CLOT</name>
<dbReference type="Gene3D" id="3.90.640.20">
    <property type="entry name" value="Heat-shock cognate protein, ATPase"/>
    <property type="match status" value="1"/>
</dbReference>
<dbReference type="Gene3D" id="3.30.565.40">
    <property type="entry name" value="Fervidobacterium nodosum Rt17-B1 like"/>
    <property type="match status" value="1"/>
</dbReference>
<dbReference type="InterPro" id="IPR037126">
    <property type="entry name" value="PdaC/RsiV-like_sf"/>
</dbReference>
<evidence type="ECO:0000313" key="4">
    <source>
        <dbReference type="Proteomes" id="UP000075374"/>
    </source>
</evidence>
<dbReference type="InterPro" id="IPR021729">
    <property type="entry name" value="DUF3298"/>
</dbReference>
<comment type="caution">
    <text evidence="3">The sequence shown here is derived from an EMBL/GenBank/DDBJ whole genome shotgun (WGS) entry which is preliminary data.</text>
</comment>
<feature type="domain" description="DUF3298" evidence="1">
    <location>
        <begin position="165"/>
        <end position="237"/>
    </location>
</feature>